<evidence type="ECO:0000313" key="9">
    <source>
        <dbReference type="EMBL" id="CEJ08340.1"/>
    </source>
</evidence>
<keyword evidence="5 8" id="KW-0560">Oxidoreductase</keyword>
<evidence type="ECO:0000256" key="3">
    <source>
        <dbReference type="ARBA" id="ARBA00022630"/>
    </source>
</evidence>
<dbReference type="GO" id="GO:0016491">
    <property type="term" value="F:oxidoreductase activity"/>
    <property type="evidence" value="ECO:0007669"/>
    <property type="project" value="UniProtKB-KW"/>
</dbReference>
<dbReference type="EC" id="1.-.-.-" evidence="8"/>
<comment type="similarity">
    <text evidence="2">Belongs to the class-III pyridine nucleotide-disulfide oxidoreductase family.</text>
</comment>
<dbReference type="Gene3D" id="3.50.50.60">
    <property type="entry name" value="FAD/NAD(P)-binding domain"/>
    <property type="match status" value="2"/>
</dbReference>
<dbReference type="PANTHER" id="PTHR43429:SF1">
    <property type="entry name" value="NAD(P)H SULFUR OXIDOREDUCTASE (COA-DEPENDENT)"/>
    <property type="match status" value="1"/>
</dbReference>
<dbReference type="InterPro" id="IPR036188">
    <property type="entry name" value="FAD/NAD-bd_sf"/>
</dbReference>
<sequence length="561" mass="61425">MRERKIIIIGGVAGGASAAARLRRLDEKAEIIMLERGGYISFANCGLPYYIGQVIPERDSLLVQTPDQMKARFNLDVRIHSEVRKIEPREQWIEVKGPDGGIYRETYDELILSPGAGPLRPPIPGLSELPSFSVRNMEDIDSIYNYINTHKPKKGVVVGGGFVGLEMAENLFRLGIRVTLVEKQPQVLPPLDYEMAAIVHEHIREKGMELILGDGLKSCTKKGNSGEALLLSGRKIQTDFLVLALGVKPEVNLAKAAGLEIGRLGGIRVNEKFQTSTPHIYAIGDAIEVRDFVTGQPTLIPLAGPANKQGRMLADILCGQTRAYNGTQGTAIVQIFDLAAATTGSNEKTLVQAGLPYQVSYTHPASSATYYPGAQPLHIKLLFHPQTGKLYGGQVVGQTGVDKRIDDLAAAIRHGDTVSDLALQEYAYAPPFSSAKDPINLAGYVADNIVQGNLKVIHWQEIDRLNQTSAWILDVCTPEEYAEGHIQEAVNIPADELRGRLSEIPKDKEIVIYCKVGLRGYVAYRMLTQHGFTRVRSLSGGWLTYAPVARENALRLACTAR</sequence>
<organism evidence="8">
    <name type="scientific">Acididesulfobacillus acetoxydans</name>
    <dbReference type="NCBI Taxonomy" id="1561005"/>
    <lineage>
        <taxon>Bacteria</taxon>
        <taxon>Bacillati</taxon>
        <taxon>Bacillota</taxon>
        <taxon>Clostridia</taxon>
        <taxon>Eubacteriales</taxon>
        <taxon>Peptococcaceae</taxon>
        <taxon>Acididesulfobacillus</taxon>
    </lineage>
</organism>
<dbReference type="SUPFAM" id="SSF55424">
    <property type="entry name" value="FAD/NAD-linked reductases, dimerisation (C-terminal) domain"/>
    <property type="match status" value="1"/>
</dbReference>
<dbReference type="SUPFAM" id="SSF51905">
    <property type="entry name" value="FAD/NAD(P)-binding domain"/>
    <property type="match status" value="2"/>
</dbReference>
<dbReference type="PANTHER" id="PTHR43429">
    <property type="entry name" value="PYRIDINE NUCLEOTIDE-DISULFIDE OXIDOREDUCTASE DOMAIN-CONTAINING"/>
    <property type="match status" value="1"/>
</dbReference>
<evidence type="ECO:0000313" key="8">
    <source>
        <dbReference type="EMBL" id="CAA7602425.1"/>
    </source>
</evidence>
<dbReference type="Proteomes" id="UP000836597">
    <property type="component" value="Chromosome"/>
</dbReference>
<dbReference type="Gene3D" id="3.40.250.10">
    <property type="entry name" value="Rhodanese-like domain"/>
    <property type="match status" value="1"/>
</dbReference>
<comment type="cofactor">
    <cofactor evidence="1">
        <name>FAD</name>
        <dbReference type="ChEBI" id="CHEBI:57692"/>
    </cofactor>
</comment>
<reference evidence="8" key="2">
    <citation type="submission" date="2020-01" db="EMBL/GenBank/DDBJ databases">
        <authorList>
            <person name="Hornung B."/>
        </authorList>
    </citation>
    <scope>NUCLEOTIDE SEQUENCE</scope>
    <source>
        <strain evidence="8">PacBioINE</strain>
    </source>
</reference>
<dbReference type="InterPro" id="IPR036873">
    <property type="entry name" value="Rhodanese-like_dom_sf"/>
</dbReference>
<dbReference type="Pfam" id="PF07992">
    <property type="entry name" value="Pyr_redox_2"/>
    <property type="match status" value="1"/>
</dbReference>
<dbReference type="InterPro" id="IPR004099">
    <property type="entry name" value="Pyr_nucl-diS_OxRdtase_dimer"/>
</dbReference>
<gene>
    <name evidence="9" type="ORF">DEACI_2816</name>
    <name evidence="8" type="ORF">DEACI_3099</name>
</gene>
<dbReference type="InterPro" id="IPR016156">
    <property type="entry name" value="FAD/NAD-linked_Rdtase_dimer_sf"/>
</dbReference>
<proteinExistence type="inferred from homology"/>
<dbReference type="RefSeq" id="WP_240985794.1">
    <property type="nucleotide sequence ID" value="NZ_CDGJ01000081.1"/>
</dbReference>
<dbReference type="EMBL" id="CDGJ01000081">
    <property type="protein sequence ID" value="CEJ08340.1"/>
    <property type="molecule type" value="Genomic_DNA"/>
</dbReference>
<accession>A0A8S0Y3U5</accession>
<keyword evidence="10" id="KW-1185">Reference proteome</keyword>
<feature type="domain" description="Rhodanese" evidence="7">
    <location>
        <begin position="466"/>
        <end position="554"/>
    </location>
</feature>
<keyword evidence="4" id="KW-0274">FAD</keyword>
<keyword evidence="6" id="KW-0676">Redox-active center</keyword>
<evidence type="ECO:0000256" key="4">
    <source>
        <dbReference type="ARBA" id="ARBA00022827"/>
    </source>
</evidence>
<dbReference type="SUPFAM" id="SSF52821">
    <property type="entry name" value="Rhodanese/Cell cycle control phosphatase"/>
    <property type="match status" value="1"/>
</dbReference>
<dbReference type="AlphaFoldDB" id="A0A8S0Y3U5"/>
<dbReference type="SMART" id="SM00450">
    <property type="entry name" value="RHOD"/>
    <property type="match status" value="1"/>
</dbReference>
<dbReference type="PRINTS" id="PR00368">
    <property type="entry name" value="FADPNR"/>
</dbReference>
<dbReference type="Proteomes" id="UP001071230">
    <property type="component" value="Unassembled WGS sequence"/>
</dbReference>
<dbReference type="PRINTS" id="PR00411">
    <property type="entry name" value="PNDRDTASEI"/>
</dbReference>
<keyword evidence="3" id="KW-0285">Flavoprotein</keyword>
<dbReference type="KEGG" id="aacx:DEACI_3099"/>
<dbReference type="PROSITE" id="PS50206">
    <property type="entry name" value="RHODANESE_3"/>
    <property type="match status" value="1"/>
</dbReference>
<dbReference type="InterPro" id="IPR023753">
    <property type="entry name" value="FAD/NAD-binding_dom"/>
</dbReference>
<protein>
    <submittedName>
        <fullName evidence="9">Coenzyme A disulfide reductase</fullName>
    </submittedName>
    <submittedName>
        <fullName evidence="8">FAD-dependent pyridine nucleotide reductase signature</fullName>
        <ecNumber evidence="8">1.-.-.-</ecNumber>
    </submittedName>
</protein>
<reference evidence="9" key="1">
    <citation type="submission" date="2014-11" db="EMBL/GenBank/DDBJ databases">
        <authorList>
            <person name="Hornung B.V."/>
        </authorList>
    </citation>
    <scope>NUCLEOTIDE SEQUENCE</scope>
    <source>
        <strain evidence="9">INE</strain>
    </source>
</reference>
<dbReference type="EMBL" id="LR746496">
    <property type="protein sequence ID" value="CAA7602425.1"/>
    <property type="molecule type" value="Genomic_DNA"/>
</dbReference>
<dbReference type="InterPro" id="IPR001763">
    <property type="entry name" value="Rhodanese-like_dom"/>
</dbReference>
<evidence type="ECO:0000256" key="6">
    <source>
        <dbReference type="ARBA" id="ARBA00023284"/>
    </source>
</evidence>
<name>A0A8S0Y3U5_9FIRM</name>
<evidence type="ECO:0000256" key="1">
    <source>
        <dbReference type="ARBA" id="ARBA00001974"/>
    </source>
</evidence>
<dbReference type="InterPro" id="IPR050260">
    <property type="entry name" value="FAD-bd_OxRdtase"/>
</dbReference>
<evidence type="ECO:0000259" key="7">
    <source>
        <dbReference type="PROSITE" id="PS50206"/>
    </source>
</evidence>
<evidence type="ECO:0000256" key="2">
    <source>
        <dbReference type="ARBA" id="ARBA00009130"/>
    </source>
</evidence>
<evidence type="ECO:0000256" key="5">
    <source>
        <dbReference type="ARBA" id="ARBA00023002"/>
    </source>
</evidence>
<dbReference type="Pfam" id="PF02852">
    <property type="entry name" value="Pyr_redox_dim"/>
    <property type="match status" value="1"/>
</dbReference>
<dbReference type="Pfam" id="PF00581">
    <property type="entry name" value="Rhodanese"/>
    <property type="match status" value="1"/>
</dbReference>
<evidence type="ECO:0000313" key="10">
    <source>
        <dbReference type="Proteomes" id="UP001071230"/>
    </source>
</evidence>